<evidence type="ECO:0000259" key="2">
    <source>
        <dbReference type="PROSITE" id="PS50887"/>
    </source>
</evidence>
<dbReference type="STRING" id="728005.SAMN04488059_11431"/>
<evidence type="ECO:0000259" key="1">
    <source>
        <dbReference type="PROSITE" id="PS50883"/>
    </source>
</evidence>
<dbReference type="OrthoDB" id="9814202at2"/>
<dbReference type="SMART" id="SM00052">
    <property type="entry name" value="EAL"/>
    <property type="match status" value="1"/>
</dbReference>
<evidence type="ECO:0000313" key="4">
    <source>
        <dbReference type="Proteomes" id="UP000182258"/>
    </source>
</evidence>
<dbReference type="CDD" id="cd01949">
    <property type="entry name" value="GGDEF"/>
    <property type="match status" value="1"/>
</dbReference>
<dbReference type="InterPro" id="IPR001633">
    <property type="entry name" value="EAL_dom"/>
</dbReference>
<dbReference type="Pfam" id="PF00563">
    <property type="entry name" value="EAL"/>
    <property type="match status" value="1"/>
</dbReference>
<protein>
    <submittedName>
        <fullName evidence="3">Diguanylate cyclase (GGDEF) domain-containing protein</fullName>
    </submittedName>
</protein>
<organism evidence="3 4">
    <name type="scientific">Devosia psychrophila</name>
    <dbReference type="NCBI Taxonomy" id="728005"/>
    <lineage>
        <taxon>Bacteria</taxon>
        <taxon>Pseudomonadati</taxon>
        <taxon>Pseudomonadota</taxon>
        <taxon>Alphaproteobacteria</taxon>
        <taxon>Hyphomicrobiales</taxon>
        <taxon>Devosiaceae</taxon>
        <taxon>Devosia</taxon>
    </lineage>
</organism>
<dbReference type="NCBIfam" id="TIGR00254">
    <property type="entry name" value="GGDEF"/>
    <property type="match status" value="1"/>
</dbReference>
<dbReference type="SUPFAM" id="SSF141868">
    <property type="entry name" value="EAL domain-like"/>
    <property type="match status" value="1"/>
</dbReference>
<gene>
    <name evidence="3" type="ORF">SAMN04488059_11431</name>
</gene>
<dbReference type="Gene3D" id="3.20.20.450">
    <property type="entry name" value="EAL domain"/>
    <property type="match status" value="1"/>
</dbReference>
<dbReference type="InterPro" id="IPR000160">
    <property type="entry name" value="GGDEF_dom"/>
</dbReference>
<sequence>MIKAKNVLAPLLYGVEASDDLLATGTIWISSDLRVLTCNGSAQALILGKNYQSKPVLDLISDAEKFGICAAGTRNAFAAMLVSGSTQFQFEMRDGRTIMARARMMGEATLVELSDVSFVVRSALSQHRDPLTGLATRVELLTRLSQAMEDTEKSAHLLYLDLDRFKAVNDTLGHPVGDALLKLVADRIGNILSAQDIIARLGGDEFAVLLAEVDHRGAAEVFATKLIDVVSRSYLAGGHLVNIGVSVGIAVIGQDGNNPDEIIKNADLALFCAKSEGRGTYRFFTSEMDRQSQERRDLEVDIRRALAMREFSLAYQPQYEISGRHLLGFEALLRWQHEVRGDVSPASFIPLAEHLGLIVPLGEWVLRTACSVAAAWPPHLSIAVNISPLQFRTEQLVSTVASALADSGLAPERLELEITEGALLEYTDTVISVLTKIKSTGVRISMDDFGTGYSSLSYLQKFPFDKIKIDQSFVRKSVTDPDSAAIVRAVSALGESLGMTTIAEGVETEEQLTQIFEQGCRQVQGFLTGRPMNAEAVSALIQQSPL</sequence>
<evidence type="ECO:0000313" key="3">
    <source>
        <dbReference type="EMBL" id="SFC90308.1"/>
    </source>
</evidence>
<dbReference type="RefSeq" id="WP_052953012.1">
    <property type="nucleotide sequence ID" value="NZ_FOMB01000014.1"/>
</dbReference>
<dbReference type="InterPro" id="IPR029787">
    <property type="entry name" value="Nucleotide_cyclase"/>
</dbReference>
<dbReference type="Gene3D" id="3.30.70.270">
    <property type="match status" value="1"/>
</dbReference>
<dbReference type="Pfam" id="PF00990">
    <property type="entry name" value="GGDEF"/>
    <property type="match status" value="1"/>
</dbReference>
<dbReference type="InterPro" id="IPR043128">
    <property type="entry name" value="Rev_trsase/Diguanyl_cyclase"/>
</dbReference>
<feature type="domain" description="GGDEF" evidence="2">
    <location>
        <begin position="153"/>
        <end position="286"/>
    </location>
</feature>
<dbReference type="InterPro" id="IPR035919">
    <property type="entry name" value="EAL_sf"/>
</dbReference>
<proteinExistence type="predicted"/>
<dbReference type="PROSITE" id="PS50887">
    <property type="entry name" value="GGDEF"/>
    <property type="match status" value="1"/>
</dbReference>
<dbReference type="SMART" id="SM00267">
    <property type="entry name" value="GGDEF"/>
    <property type="match status" value="1"/>
</dbReference>
<dbReference type="EMBL" id="FOMB01000014">
    <property type="protein sequence ID" value="SFC90308.1"/>
    <property type="molecule type" value="Genomic_DNA"/>
</dbReference>
<dbReference type="SUPFAM" id="SSF55073">
    <property type="entry name" value="Nucleotide cyclase"/>
    <property type="match status" value="1"/>
</dbReference>
<dbReference type="CDD" id="cd01948">
    <property type="entry name" value="EAL"/>
    <property type="match status" value="1"/>
</dbReference>
<dbReference type="AlphaFoldDB" id="A0A1I1N499"/>
<dbReference type="PANTHER" id="PTHR44757:SF2">
    <property type="entry name" value="BIOFILM ARCHITECTURE MAINTENANCE PROTEIN MBAA"/>
    <property type="match status" value="1"/>
</dbReference>
<dbReference type="Proteomes" id="UP000182258">
    <property type="component" value="Unassembled WGS sequence"/>
</dbReference>
<dbReference type="InterPro" id="IPR052155">
    <property type="entry name" value="Biofilm_reg_signaling"/>
</dbReference>
<name>A0A1I1N499_9HYPH</name>
<reference evidence="3 4" key="1">
    <citation type="submission" date="2016-10" db="EMBL/GenBank/DDBJ databases">
        <authorList>
            <person name="de Groot N.N."/>
        </authorList>
    </citation>
    <scope>NUCLEOTIDE SEQUENCE [LARGE SCALE GENOMIC DNA]</scope>
    <source>
        <strain evidence="3 4">CGMCC 1.10210</strain>
    </source>
</reference>
<dbReference type="PANTHER" id="PTHR44757">
    <property type="entry name" value="DIGUANYLATE CYCLASE DGCP"/>
    <property type="match status" value="1"/>
</dbReference>
<accession>A0A1I1N499</accession>
<feature type="domain" description="EAL" evidence="1">
    <location>
        <begin position="295"/>
        <end position="545"/>
    </location>
</feature>
<dbReference type="PROSITE" id="PS50883">
    <property type="entry name" value="EAL"/>
    <property type="match status" value="1"/>
</dbReference>